<dbReference type="SUPFAM" id="SSF51735">
    <property type="entry name" value="NAD(P)-binding Rossmann-fold domains"/>
    <property type="match status" value="1"/>
</dbReference>
<dbReference type="CDD" id="cd08276">
    <property type="entry name" value="MDR7"/>
    <property type="match status" value="1"/>
</dbReference>
<feature type="non-terminal residue" evidence="2">
    <location>
        <position position="308"/>
    </location>
</feature>
<dbReference type="InterPro" id="IPR013149">
    <property type="entry name" value="ADH-like_C"/>
</dbReference>
<comment type="caution">
    <text evidence="2">The sequence shown here is derived from an EMBL/GenBank/DDBJ whole genome shotgun (WGS) entry which is preliminary data.</text>
</comment>
<dbReference type="SMART" id="SM00829">
    <property type="entry name" value="PKS_ER"/>
    <property type="match status" value="1"/>
</dbReference>
<dbReference type="InterPro" id="IPR036291">
    <property type="entry name" value="NAD(P)-bd_dom_sf"/>
</dbReference>
<accession>A0A3E2HEU0</accession>
<feature type="non-terminal residue" evidence="2">
    <location>
        <position position="1"/>
    </location>
</feature>
<keyword evidence="3" id="KW-1185">Reference proteome</keyword>
<name>A0A3E2HEU0_SCYLI</name>
<dbReference type="SUPFAM" id="SSF50129">
    <property type="entry name" value="GroES-like"/>
    <property type="match status" value="1"/>
</dbReference>
<feature type="domain" description="Enoyl reductase (ER)" evidence="1">
    <location>
        <begin position="8"/>
        <end position="305"/>
    </location>
</feature>
<evidence type="ECO:0000313" key="2">
    <source>
        <dbReference type="EMBL" id="RFU31938.1"/>
    </source>
</evidence>
<dbReference type="Proteomes" id="UP000258309">
    <property type="component" value="Unassembled WGS sequence"/>
</dbReference>
<dbReference type="PANTHER" id="PTHR45033:SF2">
    <property type="entry name" value="ZINC-TYPE ALCOHOL DEHYDROGENASE-LIKE PROTEIN C1773.06C"/>
    <property type="match status" value="1"/>
</dbReference>
<dbReference type="Gene3D" id="3.40.50.720">
    <property type="entry name" value="NAD(P)-binding Rossmann-like Domain"/>
    <property type="match status" value="1"/>
</dbReference>
<dbReference type="InterPro" id="IPR052711">
    <property type="entry name" value="Zinc_ADH-like"/>
</dbReference>
<gene>
    <name evidence="2" type="ORF">B7463_g4444</name>
</gene>
<dbReference type="AlphaFoldDB" id="A0A3E2HEU0"/>
<dbReference type="Pfam" id="PF00107">
    <property type="entry name" value="ADH_zinc_N"/>
    <property type="match status" value="1"/>
</dbReference>
<reference evidence="2 3" key="1">
    <citation type="submission" date="2018-05" db="EMBL/GenBank/DDBJ databases">
        <title>Draft genome sequence of Scytalidium lignicola DSM 105466, a ubiquitous saprotrophic fungus.</title>
        <authorList>
            <person name="Buettner E."/>
            <person name="Gebauer A.M."/>
            <person name="Hofrichter M."/>
            <person name="Liers C."/>
            <person name="Kellner H."/>
        </authorList>
    </citation>
    <scope>NUCLEOTIDE SEQUENCE [LARGE SCALE GENOMIC DNA]</scope>
    <source>
        <strain evidence="2 3">DSM 105466</strain>
    </source>
</reference>
<organism evidence="2 3">
    <name type="scientific">Scytalidium lignicola</name>
    <name type="common">Hyphomycete</name>
    <dbReference type="NCBI Taxonomy" id="5539"/>
    <lineage>
        <taxon>Eukaryota</taxon>
        <taxon>Fungi</taxon>
        <taxon>Dikarya</taxon>
        <taxon>Ascomycota</taxon>
        <taxon>Pezizomycotina</taxon>
        <taxon>Leotiomycetes</taxon>
        <taxon>Leotiomycetes incertae sedis</taxon>
        <taxon>Scytalidium</taxon>
    </lineage>
</organism>
<evidence type="ECO:0000259" key="1">
    <source>
        <dbReference type="SMART" id="SM00829"/>
    </source>
</evidence>
<dbReference type="GO" id="GO:0016491">
    <property type="term" value="F:oxidoreductase activity"/>
    <property type="evidence" value="ECO:0007669"/>
    <property type="project" value="InterPro"/>
</dbReference>
<dbReference type="PANTHER" id="PTHR45033">
    <property type="match status" value="1"/>
</dbReference>
<dbReference type="InterPro" id="IPR020843">
    <property type="entry name" value="ER"/>
</dbReference>
<dbReference type="InterPro" id="IPR011032">
    <property type="entry name" value="GroES-like_sf"/>
</dbReference>
<dbReference type="OMA" id="CEYGVFN"/>
<dbReference type="STRING" id="5539.A0A3E2HEU0"/>
<protein>
    <recommendedName>
        <fullName evidence="1">Enoyl reductase (ER) domain-containing protein</fullName>
    </recommendedName>
</protein>
<dbReference type="EMBL" id="NCSJ02000065">
    <property type="protein sequence ID" value="RFU31938.1"/>
    <property type="molecule type" value="Genomic_DNA"/>
</dbReference>
<evidence type="ECO:0000313" key="3">
    <source>
        <dbReference type="Proteomes" id="UP000258309"/>
    </source>
</evidence>
<dbReference type="OrthoDB" id="3509362at2759"/>
<sequence>MGPQGKDGFGSLTIETSSLPPIGEFDVLVKICAVSLNFRDLMIAKGIYYWPIKDEVVPVPTQTHIAGTMTLQDAMNNLGGLMNGGLREYAAYNENGLVEIPASLSYREGATLPCAALTAWNALYGAKPLRAGETVVTLGTGGVNMFAIQFALASGAQVIATTSSDKKGEVLKKLGVHHVINYKKDINWGMTAKNLSLGGRGADYVLEISGPNTMEQSCNAAAIDGVVAIIGTRGGNDGAPTLPHIALVTTRRIMIGSRLQFEEMNRAIEVNKIKPVIDSKVFKFNEAREAFQYLWDQNALGKVVIEID</sequence>
<dbReference type="Gene3D" id="3.90.180.10">
    <property type="entry name" value="Medium-chain alcohol dehydrogenases, catalytic domain"/>
    <property type="match status" value="1"/>
</dbReference>
<proteinExistence type="predicted"/>